<keyword evidence="4" id="KW-1185">Reference proteome</keyword>
<dbReference type="GO" id="GO:0016887">
    <property type="term" value="F:ATP hydrolysis activity"/>
    <property type="evidence" value="ECO:0007669"/>
    <property type="project" value="InterPro"/>
</dbReference>
<dbReference type="STRING" id="758825.SAMN02982985_02262"/>
<proteinExistence type="predicted"/>
<dbReference type="OrthoDB" id="134985at2"/>
<dbReference type="PANTHER" id="PTHR43642">
    <property type="entry name" value="HYBRID SIGNAL TRANSDUCTION HISTIDINE KINASE G"/>
    <property type="match status" value="1"/>
</dbReference>
<feature type="region of interest" description="Disordered" evidence="1">
    <location>
        <begin position="1"/>
        <end position="27"/>
    </location>
</feature>
<dbReference type="SUPFAM" id="SSF52540">
    <property type="entry name" value="P-loop containing nucleoside triphosphate hydrolases"/>
    <property type="match status" value="2"/>
</dbReference>
<evidence type="ECO:0000256" key="1">
    <source>
        <dbReference type="SAM" id="MobiDB-lite"/>
    </source>
</evidence>
<dbReference type="Proteomes" id="UP000199470">
    <property type="component" value="Unassembled WGS sequence"/>
</dbReference>
<dbReference type="PANTHER" id="PTHR43642:SF1">
    <property type="entry name" value="HYBRID SIGNAL TRANSDUCTION HISTIDINE KINASE G"/>
    <property type="match status" value="1"/>
</dbReference>
<dbReference type="PRINTS" id="PR00038">
    <property type="entry name" value="HTHLUXR"/>
</dbReference>
<feature type="domain" description="HTH luxR-type" evidence="2">
    <location>
        <begin position="1882"/>
        <end position="1947"/>
    </location>
</feature>
<dbReference type="EMBL" id="FOTW01000010">
    <property type="protein sequence ID" value="SFL98549.1"/>
    <property type="molecule type" value="Genomic_DNA"/>
</dbReference>
<dbReference type="Gene3D" id="1.10.10.10">
    <property type="entry name" value="Winged helix-like DNA-binding domain superfamily/Winged helix DNA-binding domain"/>
    <property type="match status" value="1"/>
</dbReference>
<dbReference type="GO" id="GO:0003677">
    <property type="term" value="F:DNA binding"/>
    <property type="evidence" value="ECO:0007669"/>
    <property type="project" value="InterPro"/>
</dbReference>
<name>A0A1I4M5R3_9BURK</name>
<dbReference type="Pfam" id="PF00196">
    <property type="entry name" value="GerE"/>
    <property type="match status" value="1"/>
</dbReference>
<dbReference type="Pfam" id="PF25873">
    <property type="entry name" value="WHD_MalT"/>
    <property type="match status" value="1"/>
</dbReference>
<dbReference type="RefSeq" id="WP_093387562.1">
    <property type="nucleotide sequence ID" value="NZ_FOTW01000010.1"/>
</dbReference>
<dbReference type="InterPro" id="IPR059106">
    <property type="entry name" value="WHD_MalT"/>
</dbReference>
<dbReference type="GO" id="GO:0006355">
    <property type="term" value="P:regulation of DNA-templated transcription"/>
    <property type="evidence" value="ECO:0007669"/>
    <property type="project" value="InterPro"/>
</dbReference>
<dbReference type="InterPro" id="IPR016032">
    <property type="entry name" value="Sig_transdc_resp-reg_C-effctor"/>
</dbReference>
<protein>
    <submittedName>
        <fullName evidence="3">ATP-, maltotriose-and DNA-dependent transcriptional regulator MalT</fullName>
    </submittedName>
</protein>
<dbReference type="SMART" id="SM00421">
    <property type="entry name" value="HTH_LUXR"/>
    <property type="match status" value="1"/>
</dbReference>
<dbReference type="InterPro" id="IPR041664">
    <property type="entry name" value="AAA_16"/>
</dbReference>
<accession>A0A1I4M5R3</accession>
<dbReference type="InterPro" id="IPR000792">
    <property type="entry name" value="Tscrpt_reg_LuxR_C"/>
</dbReference>
<sequence>MDTHKDLPAAYPPAEPPPRRAASALHGREGERAVLREACERAAGHGGVELLLLSGAAGGGKSALAQGLRQPVLRAHGWFGAGRCEPGGRPYACLAQACGELVHGVLADSKPGIAAWKVRLQAALGGNAQLMVMLVPALEHLLGRPAPPLPLAPLAAQRRLRAAFRDLLGAFARPGHPLVLFLDDLQWADPASLALLRDLLGAPGPAALLLLGAYRPQPAAAAEPLARLGATALRAGVPFTHIELAALPPEAVGRMVAERLPCRHEDGAALAELLWRRAGGLPGTALRLLDLLDQQGLLPVDPHSGLLRWDAEAAAARAWPAGLAALARVRLARLAPDGRRMLGRLADLGGSAGVASLAVVCQQTAAAMAPTLDEAERAGLLRRDGARYCLERELLGESWEHLRPPAPAGEAEAEAEALRQGWLLLAAAGPAARGEALFELLARLNHGAGLLADDAARRMLYRLNCAAARQARALAAHAAAADYLRHAGRLLGAGADTDTDTDTDGAALLAWRLELAESAALAGQHRPAERLAAELADGLAGAAPAAAGRARLALARLALLRAGLHRQAGRFAEALTLLLAAVRHFRPALPGEAAAIAAATTAQRAALAGLAQLAEPAALASAPAPADAGAAALIELLAAAQDCAYLACEQLFALIVLSALELCLRHGHPPAAALVYGGYAALLAADGEIAAAHDYAELALRLNAVHGDAAGRAALLAIQAKFIHCWRQRHAACAGLARLAFDACVAAGEQLYASCAAYHAVQIGLERGDAIDSCLRQSRHYSDWAGRHGNPPIHQMLRLQQQAMLELQGATPRGGSFDDAGFSEAQCLALLAAAGFAGGLAEYQTMKLRTAYLHGRLDEALAHGEQAALALRSGPAGISEACHCYYHGLALAASPAGADAARRPALLARLAGPLARLALWARHNRADFEHRHMLLAAEVARIERRELDAMRLYERAIEQAGAHGFVQHAALAKELAARFYRAGGFARSADAYLREARDGYQRWGAARKVAQLERDHPQLRADAAPARPAGAEALLLRAKLAPPPMPQSLLALPRIERQLERGGARRLVCLVAPAGYGKSTTLARLRAAAQARGVRAGWLNLDGGDNEPLRFLHGLAAALQDAAPGLGGAALALARAGHGAAPAQDAVLRALYRELAGLEAPLALFLDDFHAVDNPAVHAAMNWLLAQHLPQLTLLLASRAALPLALSRLRLADQVHELRADELGLDLDEAGALLLAVSGRPLAAAQLRALHQRTEGWPAALQLAALALRRVDDADGFVAAFSGSDRDITAYLGEIVLAQLPAEMVEFLLASALFERFSAEFCAALGLADAARLLDAAQAQQLFLVALEPERRWYRYHHLFGDYLRARCLRGRPDGARALYRRGGAWFEQQGRVAEAIPCALAGQDYARAADLIVAHAYRLVHLRDQDATLLSWIAALPPQHVERRPEIMLPGIYAYLISYRYAEAEAEIAKLRRLLAGATSAGAPPADVARKTLMMQAIFHALSGRVAPAARICREWLARWDGSDPNDVGNMLVVLGYSALAGRDYAGAVAHFLAAKRSYRHCPRPPNGLAWAETLHALALWERGEVHAAAALLGAVMAASPRQFDPYPACYGSCLIALVQAQSCYELDQVERAAGLLDQVFAFTKANGCIETTMAAYLTRARVLWRRGAADGADACLAEGMALAERNGLARLRRALAAERVDLQLKGGRPREARRLGLELELDGAAAADDDIGVRIAALRLRLAGAGGEGGGAGAPAAPLLEQLLAQARDEGRHGWTVRLLCLQAGGQLRAGREAAARDSLGRALAIGAAHGQCRSLADEVGGAPGLRGLIEAARQRAVCGAEPDRLPPDYLARLLLACEAGPAAAAAAPAAAAAAAGPPQAGAAEPLSEREVQILKLVNQGLSNRKLAALLFLSEATVKWHLHNIYTKLHVNNRTSALARARELLQL</sequence>
<dbReference type="InterPro" id="IPR036388">
    <property type="entry name" value="WH-like_DNA-bd_sf"/>
</dbReference>
<dbReference type="PROSITE" id="PS50043">
    <property type="entry name" value="HTH_LUXR_2"/>
    <property type="match status" value="1"/>
</dbReference>
<dbReference type="Pfam" id="PF13401">
    <property type="entry name" value="AAA_22"/>
    <property type="match status" value="1"/>
</dbReference>
<dbReference type="SUPFAM" id="SSF46894">
    <property type="entry name" value="C-terminal effector domain of the bipartite response regulators"/>
    <property type="match status" value="1"/>
</dbReference>
<dbReference type="CDD" id="cd06170">
    <property type="entry name" value="LuxR_C_like"/>
    <property type="match status" value="1"/>
</dbReference>
<gene>
    <name evidence="3" type="ORF">SAMN02982985_02262</name>
</gene>
<reference evidence="3 4" key="1">
    <citation type="submission" date="2016-10" db="EMBL/GenBank/DDBJ databases">
        <authorList>
            <person name="de Groot N.N."/>
        </authorList>
    </citation>
    <scope>NUCLEOTIDE SEQUENCE [LARGE SCALE GENOMIC DNA]</scope>
    <source>
        <strain evidence="3 4">ATCC 43154</strain>
    </source>
</reference>
<dbReference type="Pfam" id="PF13191">
    <property type="entry name" value="AAA_16"/>
    <property type="match status" value="1"/>
</dbReference>
<dbReference type="InterPro" id="IPR027417">
    <property type="entry name" value="P-loop_NTPase"/>
</dbReference>
<dbReference type="InterPro" id="IPR053159">
    <property type="entry name" value="Hybrid_Histidine_Kinase"/>
</dbReference>
<dbReference type="InterPro" id="IPR049945">
    <property type="entry name" value="AAA_22"/>
</dbReference>
<organism evidence="3 4">
    <name type="scientific">Rugamonas rubra</name>
    <dbReference type="NCBI Taxonomy" id="758825"/>
    <lineage>
        <taxon>Bacteria</taxon>
        <taxon>Pseudomonadati</taxon>
        <taxon>Pseudomonadota</taxon>
        <taxon>Betaproteobacteria</taxon>
        <taxon>Burkholderiales</taxon>
        <taxon>Oxalobacteraceae</taxon>
        <taxon>Telluria group</taxon>
        <taxon>Rugamonas</taxon>
    </lineage>
</organism>
<evidence type="ECO:0000313" key="3">
    <source>
        <dbReference type="EMBL" id="SFL98549.1"/>
    </source>
</evidence>
<evidence type="ECO:0000259" key="2">
    <source>
        <dbReference type="PROSITE" id="PS50043"/>
    </source>
</evidence>
<evidence type="ECO:0000313" key="4">
    <source>
        <dbReference type="Proteomes" id="UP000199470"/>
    </source>
</evidence>